<dbReference type="EMBL" id="CAEZZK010000189">
    <property type="protein sequence ID" value="CAB4765209.1"/>
    <property type="molecule type" value="Genomic_DNA"/>
</dbReference>
<reference evidence="2" key="1">
    <citation type="submission" date="2020-05" db="EMBL/GenBank/DDBJ databases">
        <authorList>
            <person name="Chiriac C."/>
            <person name="Salcher M."/>
            <person name="Ghai R."/>
            <person name="Kavagutti S V."/>
        </authorList>
    </citation>
    <scope>NUCLEOTIDE SEQUENCE</scope>
</reference>
<evidence type="ECO:0000313" key="2">
    <source>
        <dbReference type="EMBL" id="CAB4765209.1"/>
    </source>
</evidence>
<keyword evidence="1" id="KW-1133">Transmembrane helix</keyword>
<proteinExistence type="predicted"/>
<evidence type="ECO:0000256" key="1">
    <source>
        <dbReference type="SAM" id="Phobius"/>
    </source>
</evidence>
<name>A0A6J6V2B6_9ZZZZ</name>
<keyword evidence="1" id="KW-0812">Transmembrane</keyword>
<gene>
    <name evidence="2" type="ORF">UFOPK2855_00946</name>
</gene>
<protein>
    <submittedName>
        <fullName evidence="2">Unannotated protein</fullName>
    </submittedName>
</protein>
<dbReference type="AlphaFoldDB" id="A0A6J6V2B6"/>
<feature type="transmembrane region" description="Helical" evidence="1">
    <location>
        <begin position="24"/>
        <end position="45"/>
    </location>
</feature>
<feature type="transmembrane region" description="Helical" evidence="1">
    <location>
        <begin position="96"/>
        <end position="117"/>
    </location>
</feature>
<sequence length="299" mass="33783">MPVPIAILFKINWTNSQLSKNHRWIIASAFFIFGVMLHVLTTVINWKHETRLNALSLSEYFVVLPLITICIWVALKSLIFKRTDIRAKTIYHGFSAPLNLILVIATVFCSLGVGLGYSVRTHVRDLVDLTIGRDNDDPATPTTSYLFRDAMLWLQHNSSQDDLVATNFIAGEEIRDFFTTATFPSSNLAISAISRRRVLVEGDSWGNVGLVFTTVSRVPLPIEGEGIFTLQNVAPTWLNERLRMSHNFAKKPDAASAEYMKKMKINWFVVDKSKQMPSTWEPYASVAFENSEVIILKLS</sequence>
<organism evidence="2">
    <name type="scientific">freshwater metagenome</name>
    <dbReference type="NCBI Taxonomy" id="449393"/>
    <lineage>
        <taxon>unclassified sequences</taxon>
        <taxon>metagenomes</taxon>
        <taxon>ecological metagenomes</taxon>
    </lineage>
</organism>
<feature type="transmembrane region" description="Helical" evidence="1">
    <location>
        <begin position="57"/>
        <end position="75"/>
    </location>
</feature>
<keyword evidence="1" id="KW-0472">Membrane</keyword>
<accession>A0A6J6V2B6</accession>